<dbReference type="AlphaFoldDB" id="A0A3M9M6G0"/>
<comment type="caution">
    <text evidence="1">The sequence shown here is derived from an EMBL/GenBank/DDBJ whole genome shotgun (WGS) entry which is preliminary data.</text>
</comment>
<accession>A0A3M9M6G0</accession>
<dbReference type="InterPro" id="IPR021784">
    <property type="entry name" value="DUF3349"/>
</dbReference>
<dbReference type="Proteomes" id="UP000271678">
    <property type="component" value="Unassembled WGS sequence"/>
</dbReference>
<dbReference type="Pfam" id="PF11829">
    <property type="entry name" value="DUF3349"/>
    <property type="match status" value="2"/>
</dbReference>
<dbReference type="EMBL" id="RJJQ01000012">
    <property type="protein sequence ID" value="RNI21151.1"/>
    <property type="molecule type" value="Genomic_DNA"/>
</dbReference>
<dbReference type="OrthoDB" id="4350726at2"/>
<reference evidence="1 2" key="1">
    <citation type="submission" date="2018-11" db="EMBL/GenBank/DDBJ databases">
        <title>Draft genome of Simplicispira Flexivirga sp. BO-16.</title>
        <authorList>
            <person name="Im W.T."/>
        </authorList>
    </citation>
    <scope>NUCLEOTIDE SEQUENCE [LARGE SCALE GENOMIC DNA]</scope>
    <source>
        <strain evidence="1 2">BO-16</strain>
    </source>
</reference>
<name>A0A3M9M6G0_9MICO</name>
<dbReference type="Gene3D" id="1.10.10.2390">
    <property type="match status" value="2"/>
</dbReference>
<evidence type="ECO:0000313" key="2">
    <source>
        <dbReference type="Proteomes" id="UP000271678"/>
    </source>
</evidence>
<organism evidence="1 2">
    <name type="scientific">Flexivirga caeni</name>
    <dbReference type="NCBI Taxonomy" id="2294115"/>
    <lineage>
        <taxon>Bacteria</taxon>
        <taxon>Bacillati</taxon>
        <taxon>Actinomycetota</taxon>
        <taxon>Actinomycetes</taxon>
        <taxon>Micrococcales</taxon>
        <taxon>Dermacoccaceae</taxon>
        <taxon>Flexivirga</taxon>
    </lineage>
</organism>
<gene>
    <name evidence="1" type="ORF">EFY87_12820</name>
</gene>
<evidence type="ECO:0000313" key="1">
    <source>
        <dbReference type="EMBL" id="RNI21151.1"/>
    </source>
</evidence>
<dbReference type="Gene3D" id="6.10.140.2080">
    <property type="match status" value="2"/>
</dbReference>
<sequence length="208" mass="22831">MATNLMTSAVDWLRKGYPEGIPPKDFPPLLALLQRSLSPQEAQAVCAQLISSNPDGDIAREAVAHAVKQIKEAPPTDDEINEIAGRLAAVGWPLAGSDVDEDAEDESPERVGVFQRILDWLRAGYPEGVPPTDFVPLFALLQRRLTKKEIKQVAKELIASNHVPGEPKTPISEEEAQELMQHIAGVVPIDADIDRVRERLAKKGWPLV</sequence>
<protein>
    <submittedName>
        <fullName evidence="1">DUF3349 domain-containing protein</fullName>
    </submittedName>
</protein>
<keyword evidence="2" id="KW-1185">Reference proteome</keyword>
<proteinExistence type="predicted"/>